<dbReference type="EMBL" id="MF782455">
    <property type="protein sequence ID" value="ATZ80611.1"/>
    <property type="molecule type" value="Genomic_DNA"/>
</dbReference>
<reference evidence="1" key="1">
    <citation type="journal article" date="2017" name="Elife">
        <title>The kinetoplastid-infecting Bodo saltans virus (BsV), a window into the most abundant giant viruses in the sea.</title>
        <authorList>
            <person name="Deeg C.M."/>
            <person name="Chow C.-E.T."/>
            <person name="Suttle C.A."/>
        </authorList>
    </citation>
    <scope>NUCLEOTIDE SEQUENCE</scope>
    <source>
        <strain evidence="1">NG1</strain>
    </source>
</reference>
<accession>A0A2H4UUJ8</accession>
<proteinExistence type="predicted"/>
<dbReference type="InterPro" id="IPR046163">
    <property type="entry name" value="DUF6165"/>
</dbReference>
<sequence>MSILLNVSIGEALDKLTILDIKCEILSGNKYFESKKEYDMIYEKTEQYINKYIFYYKCLKYINKKIWEMQDNVKKMSTTDNNFNNLWNKITIFNDIRFRLKNKINIATNSDYKEQKGYDEKIKKIIVATEYNNLEQIINIVRYISICYDYTYVYTDYDNEIKKWFNDDKTIYVLSKKTIEKSDDECYYLNDLNNMETNEILNINEFDFFYKNAI</sequence>
<keyword evidence="2" id="KW-1185">Reference proteome</keyword>
<organism evidence="1">
    <name type="scientific">Bodo saltans virus</name>
    <dbReference type="NCBI Taxonomy" id="2024608"/>
    <lineage>
        <taxon>Viruses</taxon>
        <taxon>Varidnaviria</taxon>
        <taxon>Bamfordvirae</taxon>
        <taxon>Nucleocytoviricota</taxon>
        <taxon>Megaviricetes</taxon>
        <taxon>Imitervirales</taxon>
        <taxon>Mimiviridae</taxon>
        <taxon>Klosneuvirinae</taxon>
        <taxon>Theiavirus</taxon>
        <taxon>Theiavirus salishense</taxon>
    </lineage>
</organism>
<evidence type="ECO:0000313" key="2">
    <source>
        <dbReference type="Proteomes" id="UP000240325"/>
    </source>
</evidence>
<evidence type="ECO:0000313" key="1">
    <source>
        <dbReference type="EMBL" id="ATZ80611.1"/>
    </source>
</evidence>
<dbReference type="Pfam" id="PF19662">
    <property type="entry name" value="DUF6165"/>
    <property type="match status" value="1"/>
</dbReference>
<name>A0A2H4UUJ8_9VIRU</name>
<dbReference type="Proteomes" id="UP000240325">
    <property type="component" value="Segment"/>
</dbReference>
<protein>
    <submittedName>
        <fullName evidence="1">Uncharacterized protein</fullName>
    </submittedName>
</protein>
<gene>
    <name evidence="1" type="ORF">BMW23_0564</name>
</gene>